<organism evidence="4 5">
    <name type="scientific">Clostridium algidicarnis</name>
    <dbReference type="NCBI Taxonomy" id="37659"/>
    <lineage>
        <taxon>Bacteria</taxon>
        <taxon>Bacillati</taxon>
        <taxon>Bacillota</taxon>
        <taxon>Clostridia</taxon>
        <taxon>Eubacteriales</taxon>
        <taxon>Clostridiaceae</taxon>
        <taxon>Clostridium</taxon>
    </lineage>
</organism>
<protein>
    <submittedName>
        <fullName evidence="4">TldD/PmbA family protein</fullName>
    </submittedName>
</protein>
<sequence>MDIKFIKEIIFERAKDAGFSEFEIYYSKDDNLSIGVYKGDIDKYSVNTTMGISFRGIYKGNMGYSYTELIDEEAIDTLLESAKQSAVSIDNNEEEIIYGEKQDYVKLNCYNEELSKISTKQKIDFIKDLESKTLNFHEKVETIAGCELESSTIEYGIMNSKGIELDNKQNFISAYVVPVIKEKDIKYDGFKFKITQDFKELDIKMLSKESVGMALDRVGGETVNSGNYKIVLKNDVMAMMLSTFIGAFSAENAEKGLSLLKGKEGRIIANPIVSLVDDPHLEGSFASTPFDAEAVATYKKYMIKDGYLNTLLYNLKSATKEGKKSTGNAYKSSFASSISIAPTNCYIEKGKSTFEDVLNYVGEGILITDIEGTHAGANAITGDFSLAAKGFSIKLGKRADPIEQITVAGNFFELLKDIEYIGEDLEFTIPMGANFGSPSVVIKSLSVAGK</sequence>
<dbReference type="PANTHER" id="PTHR43421">
    <property type="entry name" value="METALLOPROTEASE PMBA"/>
    <property type="match status" value="1"/>
</dbReference>
<dbReference type="Pfam" id="PF19289">
    <property type="entry name" value="PmbA_TldD_3rd"/>
    <property type="match status" value="1"/>
</dbReference>
<feature type="domain" description="Metalloprotease TldD/E N-terminal" evidence="1">
    <location>
        <begin position="23"/>
        <end position="86"/>
    </location>
</feature>
<dbReference type="InterPro" id="IPR047657">
    <property type="entry name" value="PmbA"/>
</dbReference>
<evidence type="ECO:0000259" key="1">
    <source>
        <dbReference type="Pfam" id="PF01523"/>
    </source>
</evidence>
<evidence type="ECO:0000313" key="4">
    <source>
        <dbReference type="EMBL" id="MBU3219101.1"/>
    </source>
</evidence>
<dbReference type="RefSeq" id="WP_216101054.1">
    <property type="nucleotide sequence ID" value="NZ_JAHLDG010000004.1"/>
</dbReference>
<keyword evidence="5" id="KW-1185">Reference proteome</keyword>
<proteinExistence type="predicted"/>
<gene>
    <name evidence="4" type="ORF">KPL27_03170</name>
</gene>
<feature type="domain" description="Metalloprotease TldD/E central" evidence="3">
    <location>
        <begin position="113"/>
        <end position="216"/>
    </location>
</feature>
<dbReference type="InterPro" id="IPR045569">
    <property type="entry name" value="Metalloprtase-TldD/E_C"/>
</dbReference>
<dbReference type="InterPro" id="IPR045570">
    <property type="entry name" value="Metalloprtase-TldD/E_cen_dom"/>
</dbReference>
<dbReference type="Proteomes" id="UP000740830">
    <property type="component" value="Unassembled WGS sequence"/>
</dbReference>
<evidence type="ECO:0000259" key="2">
    <source>
        <dbReference type="Pfam" id="PF19289"/>
    </source>
</evidence>
<accession>A0ABS6C0T2</accession>
<dbReference type="Pfam" id="PF01523">
    <property type="entry name" value="PmbA_TldD_1st"/>
    <property type="match status" value="1"/>
</dbReference>
<evidence type="ECO:0000313" key="5">
    <source>
        <dbReference type="Proteomes" id="UP000740830"/>
    </source>
</evidence>
<dbReference type="EMBL" id="JAHLDG010000004">
    <property type="protein sequence ID" value="MBU3219101.1"/>
    <property type="molecule type" value="Genomic_DNA"/>
</dbReference>
<evidence type="ECO:0000259" key="3">
    <source>
        <dbReference type="Pfam" id="PF19290"/>
    </source>
</evidence>
<dbReference type="PANTHER" id="PTHR43421:SF1">
    <property type="entry name" value="METALLOPROTEASE PMBA"/>
    <property type="match status" value="1"/>
</dbReference>
<comment type="caution">
    <text evidence="4">The sequence shown here is derived from an EMBL/GenBank/DDBJ whole genome shotgun (WGS) entry which is preliminary data.</text>
</comment>
<feature type="domain" description="Metalloprotease TldD/E C-terminal" evidence="2">
    <location>
        <begin position="225"/>
        <end position="449"/>
    </location>
</feature>
<name>A0ABS6C0T2_9CLOT</name>
<dbReference type="Pfam" id="PF19290">
    <property type="entry name" value="PmbA_TldD_2nd"/>
    <property type="match status" value="1"/>
</dbReference>
<reference evidence="4 5" key="1">
    <citation type="submission" date="2021-06" db="EMBL/GenBank/DDBJ databases">
        <title>Clostridia strains as spoilage organisms.</title>
        <authorList>
            <person name="Wambui J."/>
            <person name="Stephan R."/>
            <person name="Stevens M.J.A."/>
        </authorList>
    </citation>
    <scope>NUCLEOTIDE SEQUENCE [LARGE SCALE GENOMIC DNA]</scope>
    <source>
        <strain evidence="4 5">CM013</strain>
    </source>
</reference>
<dbReference type="InterPro" id="IPR002510">
    <property type="entry name" value="Metalloprtase-TldD/E_N"/>
</dbReference>